<accession>A0ABN7W9V8</accession>
<name>A0ABN7W9V8_GIGMA</name>
<protein>
    <submittedName>
        <fullName evidence="1">5552_t:CDS:1</fullName>
    </submittedName>
</protein>
<gene>
    <name evidence="1" type="ORF">GMARGA_LOCUS28418</name>
</gene>
<evidence type="ECO:0000313" key="2">
    <source>
        <dbReference type="Proteomes" id="UP000789901"/>
    </source>
</evidence>
<evidence type="ECO:0000313" key="1">
    <source>
        <dbReference type="EMBL" id="CAG8823763.1"/>
    </source>
</evidence>
<proteinExistence type="predicted"/>
<sequence length="147" mass="16293">GPSGTEESFACSDSCVAAKKFVCDNLYGTIDDDFHIVKKSFVYGSLCSAEKSFVHNNLCGTEESFVSGDFHNAKESSFCDDFYGAEKYSFCDDYYSANYFALSPNYVTEGQPLTKFQENKNSTGYENITKAKNELSHPIAVGMDFKS</sequence>
<reference evidence="1 2" key="1">
    <citation type="submission" date="2021-06" db="EMBL/GenBank/DDBJ databases">
        <authorList>
            <person name="Kallberg Y."/>
            <person name="Tangrot J."/>
            <person name="Rosling A."/>
        </authorList>
    </citation>
    <scope>NUCLEOTIDE SEQUENCE [LARGE SCALE GENOMIC DNA]</scope>
    <source>
        <strain evidence="1 2">120-4 pot B 10/14</strain>
    </source>
</reference>
<keyword evidence="2" id="KW-1185">Reference proteome</keyword>
<dbReference type="Proteomes" id="UP000789901">
    <property type="component" value="Unassembled WGS sequence"/>
</dbReference>
<organism evidence="1 2">
    <name type="scientific">Gigaspora margarita</name>
    <dbReference type="NCBI Taxonomy" id="4874"/>
    <lineage>
        <taxon>Eukaryota</taxon>
        <taxon>Fungi</taxon>
        <taxon>Fungi incertae sedis</taxon>
        <taxon>Mucoromycota</taxon>
        <taxon>Glomeromycotina</taxon>
        <taxon>Glomeromycetes</taxon>
        <taxon>Diversisporales</taxon>
        <taxon>Gigasporaceae</taxon>
        <taxon>Gigaspora</taxon>
    </lineage>
</organism>
<comment type="caution">
    <text evidence="1">The sequence shown here is derived from an EMBL/GenBank/DDBJ whole genome shotgun (WGS) entry which is preliminary data.</text>
</comment>
<feature type="non-terminal residue" evidence="1">
    <location>
        <position position="1"/>
    </location>
</feature>
<dbReference type="EMBL" id="CAJVQB010036330">
    <property type="protein sequence ID" value="CAG8823763.1"/>
    <property type="molecule type" value="Genomic_DNA"/>
</dbReference>